<sequence>MWGKLLRGTSELALKAGSWVGSKFGSKGAAVETHAAETTVRTEAQKAASEQARELAEKQARRMADKDHVRQVLHEGDKVRQPGKILDQHGNPLSSHKPTQPPVTNTAPKTSAPPATHPSTGWSTLGSTIGNVIMNAPKAIKYPFIGGAIAYLGFINVPGAGTNDDGGLWGSAQRSSGRYGWDFMKGTAFYNEGAKLRQEIERDVVQTDAQKFEANRSLEAQKGLNSLVTGSAQAPTATGASSPTSITETFNIAQFAGNLKELGFKNNEIDTVMSAYNNSANGSDAKKLKEGLQSLSPEHRQVVVDSLPSVTP</sequence>
<evidence type="ECO:0000256" key="1">
    <source>
        <dbReference type="SAM" id="MobiDB-lite"/>
    </source>
</evidence>
<dbReference type="EMBL" id="QFOT01000081">
    <property type="protein sequence ID" value="PZP55220.1"/>
    <property type="molecule type" value="Genomic_DNA"/>
</dbReference>
<feature type="compositionally biased region" description="Basic and acidic residues" evidence="1">
    <location>
        <begin position="51"/>
        <end position="80"/>
    </location>
</feature>
<accession>A0A2W5FN03</accession>
<evidence type="ECO:0000313" key="2">
    <source>
        <dbReference type="EMBL" id="PZP55220.1"/>
    </source>
</evidence>
<feature type="compositionally biased region" description="Polar residues" evidence="1">
    <location>
        <begin position="91"/>
        <end position="109"/>
    </location>
</feature>
<feature type="region of interest" description="Disordered" evidence="1">
    <location>
        <begin position="23"/>
        <end position="123"/>
    </location>
</feature>
<protein>
    <submittedName>
        <fullName evidence="2">Uncharacterized protein</fullName>
    </submittedName>
</protein>
<proteinExistence type="predicted"/>
<gene>
    <name evidence="2" type="ORF">DI586_07585</name>
</gene>
<reference evidence="2 3" key="1">
    <citation type="submission" date="2017-08" db="EMBL/GenBank/DDBJ databases">
        <title>Infants hospitalized years apart are colonized by the same room-sourced microbial strains.</title>
        <authorList>
            <person name="Brooks B."/>
            <person name="Olm M.R."/>
            <person name="Firek B.A."/>
            <person name="Baker R."/>
            <person name="Thomas B.C."/>
            <person name="Morowitz M.J."/>
            <person name="Banfield J.F."/>
        </authorList>
    </citation>
    <scope>NUCLEOTIDE SEQUENCE [LARGE SCALE GENOMIC DNA]</scope>
    <source>
        <strain evidence="2">S2_006_000_R2_64</strain>
    </source>
</reference>
<dbReference type="AlphaFoldDB" id="A0A2W5FN03"/>
<feature type="compositionally biased region" description="Low complexity" evidence="1">
    <location>
        <begin position="29"/>
        <end position="42"/>
    </location>
</feature>
<comment type="caution">
    <text evidence="2">The sequence shown here is derived from an EMBL/GenBank/DDBJ whole genome shotgun (WGS) entry which is preliminary data.</text>
</comment>
<feature type="region of interest" description="Disordered" evidence="1">
    <location>
        <begin position="281"/>
        <end position="312"/>
    </location>
</feature>
<name>A0A2W5FN03_9BACT</name>
<dbReference type="Proteomes" id="UP000249739">
    <property type="component" value="Unassembled WGS sequence"/>
</dbReference>
<organism evidence="2 3">
    <name type="scientific">Micavibrio aeruginosavorus</name>
    <dbReference type="NCBI Taxonomy" id="349221"/>
    <lineage>
        <taxon>Bacteria</taxon>
        <taxon>Pseudomonadati</taxon>
        <taxon>Bdellovibrionota</taxon>
        <taxon>Bdellovibrionia</taxon>
        <taxon>Bdellovibrionales</taxon>
        <taxon>Pseudobdellovibrionaceae</taxon>
        <taxon>Micavibrio</taxon>
    </lineage>
</organism>
<evidence type="ECO:0000313" key="3">
    <source>
        <dbReference type="Proteomes" id="UP000249739"/>
    </source>
</evidence>